<evidence type="ECO:0008006" key="4">
    <source>
        <dbReference type="Google" id="ProtNLM"/>
    </source>
</evidence>
<evidence type="ECO:0000256" key="1">
    <source>
        <dbReference type="SAM" id="Phobius"/>
    </source>
</evidence>
<evidence type="ECO:0000313" key="3">
    <source>
        <dbReference type="Proteomes" id="UP000266298"/>
    </source>
</evidence>
<dbReference type="Proteomes" id="UP000266298">
    <property type="component" value="Unassembled WGS sequence"/>
</dbReference>
<keyword evidence="1" id="KW-0472">Membrane</keyword>
<keyword evidence="1" id="KW-0812">Transmembrane</keyword>
<feature type="transmembrane region" description="Helical" evidence="1">
    <location>
        <begin position="40"/>
        <end position="58"/>
    </location>
</feature>
<dbReference type="RefSeq" id="WP_043585636.1">
    <property type="nucleotide sequence ID" value="NZ_QWEC01000022.1"/>
</dbReference>
<comment type="caution">
    <text evidence="2">The sequence shown here is derived from an EMBL/GenBank/DDBJ whole genome shotgun (WGS) entry which is preliminary data.</text>
</comment>
<sequence>MSKSEDADASGSFMRTQHFYFLVTGIVAIIYGAMHPEQRVLGFVAGGAFVVIGGFLLTRSLRRKNSGKKGSASRS</sequence>
<proteinExistence type="predicted"/>
<evidence type="ECO:0000313" key="2">
    <source>
        <dbReference type="EMBL" id="RII98454.1"/>
    </source>
</evidence>
<feature type="transmembrane region" description="Helical" evidence="1">
    <location>
        <begin position="18"/>
        <end position="34"/>
    </location>
</feature>
<name>A0A399NWZ4_9MICO</name>
<keyword evidence="1" id="KW-1133">Transmembrane helix</keyword>
<reference evidence="2 3" key="1">
    <citation type="submission" date="2018-08" db="EMBL/GenBank/DDBJ databases">
        <title>Genome Sequence of Clavibacter michiganensis Subspecies type strains, and the Atypical Peach-Colored Strains Isolated from Tomato.</title>
        <authorList>
            <person name="Osdaghi E."/>
            <person name="Portier P."/>
            <person name="Briand M."/>
            <person name="Jacques M.-A."/>
        </authorList>
    </citation>
    <scope>NUCLEOTIDE SEQUENCE [LARGE SCALE GENOMIC DNA]</scope>
    <source>
        <strain evidence="2 3">CFBP 7493</strain>
    </source>
</reference>
<dbReference type="AlphaFoldDB" id="A0A399NWZ4"/>
<protein>
    <recommendedName>
        <fullName evidence="4">Integral membrane protein</fullName>
    </recommendedName>
</protein>
<organism evidence="2 3">
    <name type="scientific">Clavibacter michiganensis</name>
    <dbReference type="NCBI Taxonomy" id="28447"/>
    <lineage>
        <taxon>Bacteria</taxon>
        <taxon>Bacillati</taxon>
        <taxon>Actinomycetota</taxon>
        <taxon>Actinomycetes</taxon>
        <taxon>Micrococcales</taxon>
        <taxon>Microbacteriaceae</taxon>
        <taxon>Clavibacter</taxon>
    </lineage>
</organism>
<accession>A0A399NWZ4</accession>
<dbReference type="EMBL" id="QWEC01000022">
    <property type="protein sequence ID" value="RII98454.1"/>
    <property type="molecule type" value="Genomic_DNA"/>
</dbReference>
<gene>
    <name evidence="2" type="ORF">DZF96_02935</name>
</gene>